<accession>A0A2H1VMA7</accession>
<reference evidence="1" key="1">
    <citation type="submission" date="2016-07" db="EMBL/GenBank/DDBJ databases">
        <authorList>
            <person name="Bretaudeau A."/>
        </authorList>
    </citation>
    <scope>NUCLEOTIDE SEQUENCE</scope>
    <source>
        <strain evidence="1">Rice</strain>
        <tissue evidence="1">Whole body</tissue>
    </source>
</reference>
<dbReference type="EMBL" id="ODYU01003167">
    <property type="protein sequence ID" value="SOQ41572.1"/>
    <property type="molecule type" value="Genomic_DNA"/>
</dbReference>
<sequence length="118" mass="13041">MSHENQNTETILGKSSYDFSCLGRGEREYQTLTDLKSPCSYFCPSSRIPGIPARLSAAPDQASALCSIVYPAVDTTPDDASECVVCVLVTYNGIFKFGAKPKSFERFMVERSWNIRAV</sequence>
<protein>
    <submittedName>
        <fullName evidence="1">SFRICE_021157</fullName>
    </submittedName>
</protein>
<name>A0A2H1VMA7_SPOFR</name>
<proteinExistence type="predicted"/>
<organism evidence="1">
    <name type="scientific">Spodoptera frugiperda</name>
    <name type="common">Fall armyworm</name>
    <dbReference type="NCBI Taxonomy" id="7108"/>
    <lineage>
        <taxon>Eukaryota</taxon>
        <taxon>Metazoa</taxon>
        <taxon>Ecdysozoa</taxon>
        <taxon>Arthropoda</taxon>
        <taxon>Hexapoda</taxon>
        <taxon>Insecta</taxon>
        <taxon>Pterygota</taxon>
        <taxon>Neoptera</taxon>
        <taxon>Endopterygota</taxon>
        <taxon>Lepidoptera</taxon>
        <taxon>Glossata</taxon>
        <taxon>Ditrysia</taxon>
        <taxon>Noctuoidea</taxon>
        <taxon>Noctuidae</taxon>
        <taxon>Amphipyrinae</taxon>
        <taxon>Spodoptera</taxon>
    </lineage>
</organism>
<evidence type="ECO:0000313" key="1">
    <source>
        <dbReference type="EMBL" id="SOQ41572.1"/>
    </source>
</evidence>
<dbReference type="AlphaFoldDB" id="A0A2H1VMA7"/>
<gene>
    <name evidence="1" type="ORF">SFRICE_021157</name>
</gene>